<organism evidence="7 8">
    <name type="scientific">[Candida] anglica</name>
    <dbReference type="NCBI Taxonomy" id="148631"/>
    <lineage>
        <taxon>Eukaryota</taxon>
        <taxon>Fungi</taxon>
        <taxon>Dikarya</taxon>
        <taxon>Ascomycota</taxon>
        <taxon>Saccharomycotina</taxon>
        <taxon>Pichiomycetes</taxon>
        <taxon>Debaryomycetaceae</taxon>
        <taxon>Kurtzmaniella</taxon>
    </lineage>
</organism>
<gene>
    <name evidence="7" type="ORF">CAAN4_H22628</name>
</gene>
<evidence type="ECO:0000313" key="8">
    <source>
        <dbReference type="Proteomes" id="UP001497600"/>
    </source>
</evidence>
<feature type="compositionally biased region" description="Low complexity" evidence="5">
    <location>
        <begin position="282"/>
        <end position="463"/>
    </location>
</feature>
<evidence type="ECO:0000259" key="6">
    <source>
        <dbReference type="PROSITE" id="PS51824"/>
    </source>
</evidence>
<feature type="region of interest" description="Disordered" evidence="5">
    <location>
        <begin position="582"/>
        <end position="614"/>
    </location>
</feature>
<dbReference type="Pfam" id="PF13928">
    <property type="entry name" value="Flocculin_t3"/>
    <property type="match status" value="1"/>
</dbReference>
<name>A0ABP0EM31_9ASCO</name>
<dbReference type="Proteomes" id="UP001497600">
    <property type="component" value="Chromosome H"/>
</dbReference>
<reference evidence="7 8" key="1">
    <citation type="submission" date="2024-01" db="EMBL/GenBank/DDBJ databases">
        <authorList>
            <consortium name="Genoscope - CEA"/>
            <person name="William W."/>
        </authorList>
    </citation>
    <scope>NUCLEOTIDE SEQUENCE [LARGE SCALE GENOMIC DNA]</scope>
    <source>
        <strain evidence="7 8">29B2s-10</strain>
    </source>
</reference>
<keyword evidence="3" id="KW-0732">Signal</keyword>
<proteinExistence type="predicted"/>
<keyword evidence="8" id="KW-1185">Reference proteome</keyword>
<keyword evidence="4" id="KW-0325">Glycoprotein</keyword>
<dbReference type="EMBL" id="OZ004260">
    <property type="protein sequence ID" value="CAK7922095.1"/>
    <property type="molecule type" value="Genomic_DNA"/>
</dbReference>
<evidence type="ECO:0000256" key="5">
    <source>
        <dbReference type="SAM" id="MobiDB-lite"/>
    </source>
</evidence>
<comment type="subcellular location">
    <subcellularLocation>
        <location evidence="1">Secreted</location>
        <location evidence="1">Cell wall</location>
    </subcellularLocation>
</comment>
<feature type="domain" description="Flo11" evidence="6">
    <location>
        <begin position="48"/>
        <end position="281"/>
    </location>
</feature>
<keyword evidence="2" id="KW-0134">Cell wall</keyword>
<feature type="compositionally biased region" description="Low complexity" evidence="5">
    <location>
        <begin position="591"/>
        <end position="605"/>
    </location>
</feature>
<dbReference type="Pfam" id="PF10182">
    <property type="entry name" value="Flo11"/>
    <property type="match status" value="1"/>
</dbReference>
<protein>
    <recommendedName>
        <fullName evidence="6">Flo11 domain-containing protein</fullName>
    </recommendedName>
</protein>
<evidence type="ECO:0000256" key="2">
    <source>
        <dbReference type="ARBA" id="ARBA00022512"/>
    </source>
</evidence>
<sequence length="639" mass="64310">MKLFNSNSHMTAIATTMLAATSFAQLSILFGAFIDINIGLPTPLPPAEVHWCDKFEVYSSGKAPQKRDTLDLEEKDLSASLVLKADFVVSDVLPVLDDVYRIVGNFETTDADAVNKALAPALDKIVVSNTGVGSGSQILTSKADVQLDNIAKFSFALDISVSRQPNNICCLPDDFNLAYHWIPKAKRGLDLDLDVDLGLFADVSLYTLAVPSLADLLPINPSDFLHKRDAIEYSDMSGELYSKRDINISIDLAAQLKLWSTTDNVLPNFCFPCNCPTSSSSAVSSASSTVSEPASSSPVTETGASSAETTPASSETTGESSSTGSSVTDLSSVISTTSAVVSSNTGDVSSATASSTSGDDASASASSASGDDSSATASSASGDISSATASGDDSSATVSSASGDISSATASGDESSATASGDESSATASGDDSSATASGDESSVTASGDGSSTTSTSLAADASQAKGGISTETAYGTTVVTITSCSDHVCTKVTQPVQIIVTTNESTSYTTYCPISTTSAEEAGAAPTSTPATTEPATSTALAPASTEAVPVVAESSTEAAPIVSESSTVAPAVVPETSKISTTQITLTNSGSATSGPESSSAGPHGSAPDVATLSEGMSNKVTGSLASILAIMGVFML</sequence>
<dbReference type="PROSITE" id="PS51824">
    <property type="entry name" value="FLO11"/>
    <property type="match status" value="1"/>
</dbReference>
<dbReference type="InterPro" id="IPR025928">
    <property type="entry name" value="Flocculin_t3_rpt"/>
</dbReference>
<evidence type="ECO:0000256" key="4">
    <source>
        <dbReference type="ARBA" id="ARBA00023180"/>
    </source>
</evidence>
<evidence type="ECO:0000256" key="1">
    <source>
        <dbReference type="ARBA" id="ARBA00004191"/>
    </source>
</evidence>
<evidence type="ECO:0000256" key="3">
    <source>
        <dbReference type="ARBA" id="ARBA00022729"/>
    </source>
</evidence>
<feature type="region of interest" description="Disordered" evidence="5">
    <location>
        <begin position="282"/>
        <end position="466"/>
    </location>
</feature>
<dbReference type="SMART" id="SM01213">
    <property type="entry name" value="Flo11"/>
    <property type="match status" value="1"/>
</dbReference>
<accession>A0ABP0EM31</accession>
<evidence type="ECO:0000313" key="7">
    <source>
        <dbReference type="EMBL" id="CAK7922095.1"/>
    </source>
</evidence>
<dbReference type="InterPro" id="IPR018789">
    <property type="entry name" value="Flo11"/>
</dbReference>
<keyword evidence="2" id="KW-0964">Secreted</keyword>